<dbReference type="EMBL" id="BJYZ01000047">
    <property type="protein sequence ID" value="GEO42655.1"/>
    <property type="molecule type" value="Genomic_DNA"/>
</dbReference>
<evidence type="ECO:0000259" key="1">
    <source>
        <dbReference type="Pfam" id="PF13737"/>
    </source>
</evidence>
<name>A0A512E1R9_9PROT</name>
<gene>
    <name evidence="2" type="ORF">SAE02_68030</name>
</gene>
<dbReference type="PANTHER" id="PTHR34631">
    <property type="match status" value="1"/>
</dbReference>
<dbReference type="PANTHER" id="PTHR34631:SF3">
    <property type="entry name" value="ISSOD12 TRANSPOSASE TNPA_ISSOD12"/>
    <property type="match status" value="1"/>
</dbReference>
<organism evidence="2 3">
    <name type="scientific">Skermanella aerolata</name>
    <dbReference type="NCBI Taxonomy" id="393310"/>
    <lineage>
        <taxon>Bacteria</taxon>
        <taxon>Pseudomonadati</taxon>
        <taxon>Pseudomonadota</taxon>
        <taxon>Alphaproteobacteria</taxon>
        <taxon>Rhodospirillales</taxon>
        <taxon>Azospirillaceae</taxon>
        <taxon>Skermanella</taxon>
    </lineage>
</organism>
<protein>
    <submittedName>
        <fullName evidence="2">IS5 family transposase</fullName>
    </submittedName>
</protein>
<dbReference type="OrthoDB" id="7298998at2"/>
<keyword evidence="3" id="KW-1185">Reference proteome</keyword>
<evidence type="ECO:0000313" key="2">
    <source>
        <dbReference type="EMBL" id="GEO42655.1"/>
    </source>
</evidence>
<accession>A0A512E1R9</accession>
<dbReference type="RefSeq" id="WP_044435979.1">
    <property type="nucleotide sequence ID" value="NZ_BJYZ01000047.1"/>
</dbReference>
<dbReference type="InterPro" id="IPR053172">
    <property type="entry name" value="Tn903_transposase"/>
</dbReference>
<evidence type="ECO:0000313" key="3">
    <source>
        <dbReference type="Proteomes" id="UP000321523"/>
    </source>
</evidence>
<feature type="domain" description="Transposase DDE" evidence="1">
    <location>
        <begin position="32"/>
        <end position="140"/>
    </location>
</feature>
<dbReference type="AlphaFoldDB" id="A0A512E1R9"/>
<dbReference type="InterPro" id="IPR025668">
    <property type="entry name" value="Tnp_DDE_dom"/>
</dbReference>
<dbReference type="Proteomes" id="UP000321523">
    <property type="component" value="Unassembled WGS sequence"/>
</dbReference>
<dbReference type="NCBIfam" id="NF033579">
    <property type="entry name" value="transpos_IS5_2"/>
    <property type="match status" value="1"/>
</dbReference>
<dbReference type="Pfam" id="PF13737">
    <property type="entry name" value="DDE_Tnp_1_5"/>
    <property type="match status" value="1"/>
</dbReference>
<sequence>MPYKANEPRRHRIPKARYRIENWAEYDAALRRRGSLTVWVTPEAIAAWMPAATGRRGRPRAYSDVAIETGLMLRLAFGRPWRQTEGLLSSVMGLLGLELPVPDHTTLSRRSAGLGVATALRKAKEPVHVVIDSTGLKVVGAGEWLHEKHGGKPHRTWRKLHLAVDPGSGEILASELTTTDDGDASLVGPLLEQIDRPISAVLADGAYDGEPTYRSVTDHTPDVAVVIPPRSTAVLSAKVDTDPTQRDRHIQWIADHGRLGWQRAVGYGKRSLVEVAVFRYKALIGRSLRARSLRAQKVEATAGCKVINIMTDLGMPVSRRIA</sequence>
<reference evidence="2 3" key="1">
    <citation type="submission" date="2019-07" db="EMBL/GenBank/DDBJ databases">
        <title>Whole genome shotgun sequence of Skermanella aerolata NBRC 106429.</title>
        <authorList>
            <person name="Hosoyama A."/>
            <person name="Uohara A."/>
            <person name="Ohji S."/>
            <person name="Ichikawa N."/>
        </authorList>
    </citation>
    <scope>NUCLEOTIDE SEQUENCE [LARGE SCALE GENOMIC DNA]</scope>
    <source>
        <strain evidence="2 3">NBRC 106429</strain>
    </source>
</reference>
<dbReference type="InterPro" id="IPR053520">
    <property type="entry name" value="Transposase_Tn903"/>
</dbReference>
<proteinExistence type="predicted"/>
<comment type="caution">
    <text evidence="2">The sequence shown here is derived from an EMBL/GenBank/DDBJ whole genome shotgun (WGS) entry which is preliminary data.</text>
</comment>